<keyword evidence="8 9" id="KW-0472">Membrane</keyword>
<dbReference type="InterPro" id="IPR038770">
    <property type="entry name" value="Na+/solute_symporter_sf"/>
</dbReference>
<dbReference type="GO" id="GO:1902600">
    <property type="term" value="P:proton transmembrane transport"/>
    <property type="evidence" value="ECO:0007669"/>
    <property type="project" value="InterPro"/>
</dbReference>
<organism evidence="11 12">
    <name type="scientific">Flammeovirga agarivorans</name>
    <dbReference type="NCBI Taxonomy" id="2726742"/>
    <lineage>
        <taxon>Bacteria</taxon>
        <taxon>Pseudomonadati</taxon>
        <taxon>Bacteroidota</taxon>
        <taxon>Cytophagia</taxon>
        <taxon>Cytophagales</taxon>
        <taxon>Flammeovirgaceae</taxon>
        <taxon>Flammeovirga</taxon>
    </lineage>
</organism>
<keyword evidence="2" id="KW-0813">Transport</keyword>
<dbReference type="PANTHER" id="PTHR32507">
    <property type="entry name" value="NA(+)/H(+) ANTIPORTER 1"/>
    <property type="match status" value="1"/>
</dbReference>
<evidence type="ECO:0000256" key="2">
    <source>
        <dbReference type="ARBA" id="ARBA00022448"/>
    </source>
</evidence>
<evidence type="ECO:0000256" key="7">
    <source>
        <dbReference type="ARBA" id="ARBA00023065"/>
    </source>
</evidence>
<evidence type="ECO:0000259" key="10">
    <source>
        <dbReference type="Pfam" id="PF00999"/>
    </source>
</evidence>
<proteinExistence type="predicted"/>
<keyword evidence="6 9" id="KW-1133">Transmembrane helix</keyword>
<evidence type="ECO:0000256" key="9">
    <source>
        <dbReference type="SAM" id="Phobius"/>
    </source>
</evidence>
<dbReference type="GO" id="GO:0015297">
    <property type="term" value="F:antiporter activity"/>
    <property type="evidence" value="ECO:0007669"/>
    <property type="project" value="UniProtKB-KW"/>
</dbReference>
<evidence type="ECO:0000256" key="3">
    <source>
        <dbReference type="ARBA" id="ARBA00022449"/>
    </source>
</evidence>
<dbReference type="Gene3D" id="1.20.1530.20">
    <property type="match status" value="1"/>
</dbReference>
<dbReference type="NCBIfam" id="NF003715">
    <property type="entry name" value="PRK05326.1-2"/>
    <property type="match status" value="1"/>
</dbReference>
<evidence type="ECO:0000256" key="1">
    <source>
        <dbReference type="ARBA" id="ARBA00004651"/>
    </source>
</evidence>
<protein>
    <submittedName>
        <fullName evidence="11">Potassium/proton antiporter</fullName>
    </submittedName>
</protein>
<sequence length="393" mass="43396">MSVEFFILTFAVLIVIGILLYNPGKNFGIPAAIIFIGVALFIGNDQEFLFVYNNPNFTDIVSQLSLVTIIFVGGLHTEFKSIKGVMKEATLLSNLGVLVTTVALGVFVSYVTPLSITEGLLLAAIVSSTDSAAVFAVLESKNLKLKYGSDKVLEFESATNDPMAMILTLIFISILENPGELNYGEYILFFVKQIAIGLSVAFILYHFVKFIFKNLKFKEEGLIPIFLLALLVMIIELNSILGGNPLISAYLLGLSINTLQFQNKDTTLHFYNSLAWLAQSVMFLILGLELFPDKLLAAVPNAILPTLFLFFIARPAGVFISYLFIKTPVQKKVFVSWCGLKGATPIVFALMPLLHNLENAEMIFYIVSFMVLVSLIVHPLTLKPLAKKLNITE</sequence>
<evidence type="ECO:0000256" key="5">
    <source>
        <dbReference type="ARBA" id="ARBA00022692"/>
    </source>
</evidence>
<feature type="transmembrane region" description="Helical" evidence="9">
    <location>
        <begin position="27"/>
        <end position="44"/>
    </location>
</feature>
<feature type="transmembrane region" description="Helical" evidence="9">
    <location>
        <begin position="363"/>
        <end position="382"/>
    </location>
</feature>
<feature type="transmembrane region" description="Helical" evidence="9">
    <location>
        <begin position="303"/>
        <end position="325"/>
    </location>
</feature>
<feature type="transmembrane region" description="Helical" evidence="9">
    <location>
        <begin position="220"/>
        <end position="240"/>
    </location>
</feature>
<comment type="subcellular location">
    <subcellularLocation>
        <location evidence="1">Cell membrane</location>
        <topology evidence="1">Multi-pass membrane protein</topology>
    </subcellularLocation>
</comment>
<feature type="transmembrane region" description="Helical" evidence="9">
    <location>
        <begin position="119"/>
        <end position="138"/>
    </location>
</feature>
<feature type="transmembrane region" description="Helical" evidence="9">
    <location>
        <begin position="91"/>
        <end position="113"/>
    </location>
</feature>
<dbReference type="RefSeq" id="WP_168883625.1">
    <property type="nucleotide sequence ID" value="NZ_JABAIL010000005.1"/>
</dbReference>
<keyword evidence="4" id="KW-1003">Cell membrane</keyword>
<feature type="transmembrane region" description="Helical" evidence="9">
    <location>
        <begin position="60"/>
        <end position="79"/>
    </location>
</feature>
<evidence type="ECO:0000256" key="8">
    <source>
        <dbReference type="ARBA" id="ARBA00023136"/>
    </source>
</evidence>
<dbReference type="GO" id="GO:0005886">
    <property type="term" value="C:plasma membrane"/>
    <property type="evidence" value="ECO:0007669"/>
    <property type="project" value="UniProtKB-SubCell"/>
</dbReference>
<evidence type="ECO:0000313" key="12">
    <source>
        <dbReference type="Proteomes" id="UP000585050"/>
    </source>
</evidence>
<dbReference type="Pfam" id="PF00999">
    <property type="entry name" value="Na_H_Exchanger"/>
    <property type="match status" value="1"/>
</dbReference>
<evidence type="ECO:0000256" key="6">
    <source>
        <dbReference type="ARBA" id="ARBA00022989"/>
    </source>
</evidence>
<feature type="transmembrane region" description="Helical" evidence="9">
    <location>
        <begin position="187"/>
        <end position="208"/>
    </location>
</feature>
<dbReference type="Proteomes" id="UP000585050">
    <property type="component" value="Unassembled WGS sequence"/>
</dbReference>
<reference evidence="11 12" key="1">
    <citation type="submission" date="2020-04" db="EMBL/GenBank/DDBJ databases">
        <title>Flammeovirga sp. SR4, a novel species isolated from seawater.</title>
        <authorList>
            <person name="Wang X."/>
        </authorList>
    </citation>
    <scope>NUCLEOTIDE SEQUENCE [LARGE SCALE GENOMIC DNA]</scope>
    <source>
        <strain evidence="11 12">SR4</strain>
    </source>
</reference>
<dbReference type="NCBIfam" id="NF003716">
    <property type="entry name" value="PRK05326.1-3"/>
    <property type="match status" value="1"/>
</dbReference>
<dbReference type="PANTHER" id="PTHR32507:SF7">
    <property type="entry name" value="K(+)_H(+) ANTIPORTER NHAP2"/>
    <property type="match status" value="1"/>
</dbReference>
<name>A0A7X8XX49_9BACT</name>
<dbReference type="InterPro" id="IPR006153">
    <property type="entry name" value="Cation/H_exchanger_TM"/>
</dbReference>
<evidence type="ECO:0000313" key="11">
    <source>
        <dbReference type="EMBL" id="NLR92911.1"/>
    </source>
</evidence>
<evidence type="ECO:0000256" key="4">
    <source>
        <dbReference type="ARBA" id="ARBA00022475"/>
    </source>
</evidence>
<dbReference type="EMBL" id="JABAIL010000005">
    <property type="protein sequence ID" value="NLR92911.1"/>
    <property type="molecule type" value="Genomic_DNA"/>
</dbReference>
<keyword evidence="5 9" id="KW-0812">Transmembrane</keyword>
<feature type="transmembrane region" description="Helical" evidence="9">
    <location>
        <begin position="6"/>
        <end position="22"/>
    </location>
</feature>
<feature type="domain" description="Cation/H+ exchanger transmembrane" evidence="10">
    <location>
        <begin position="14"/>
        <end position="388"/>
    </location>
</feature>
<keyword evidence="12" id="KW-1185">Reference proteome</keyword>
<comment type="caution">
    <text evidence="11">The sequence shown here is derived from an EMBL/GenBank/DDBJ whole genome shotgun (WGS) entry which is preliminary data.</text>
</comment>
<dbReference type="AlphaFoldDB" id="A0A7X8XX49"/>
<gene>
    <name evidence="11" type="ORF">HGP29_16985</name>
</gene>
<feature type="transmembrane region" description="Helical" evidence="9">
    <location>
        <begin position="337"/>
        <end position="357"/>
    </location>
</feature>
<keyword evidence="3" id="KW-0050">Antiport</keyword>
<accession>A0A7X8XX49</accession>
<keyword evidence="7" id="KW-0406">Ion transport</keyword>
<feature type="transmembrane region" description="Helical" evidence="9">
    <location>
        <begin position="274"/>
        <end position="291"/>
    </location>
</feature>